<feature type="domain" description="RDRP core" evidence="2">
    <location>
        <begin position="537"/>
        <end position="952"/>
    </location>
</feature>
<keyword evidence="1" id="KW-0808">Transferase</keyword>
<reference evidence="3 4" key="1">
    <citation type="submission" date="2019-02" db="EMBL/GenBank/DDBJ databases">
        <title>Genome sequencing of the rare red list fungi Antrodiella citrinella (Flaviporus citrinellus).</title>
        <authorList>
            <person name="Buettner E."/>
            <person name="Kellner H."/>
        </authorList>
    </citation>
    <scope>NUCLEOTIDE SEQUENCE [LARGE SCALE GENOMIC DNA]</scope>
    <source>
        <strain evidence="3 4">DSM 108506</strain>
    </source>
</reference>
<comment type="catalytic activity">
    <reaction evidence="1">
        <text>RNA(n) + a ribonucleoside 5'-triphosphate = RNA(n+1) + diphosphate</text>
        <dbReference type="Rhea" id="RHEA:21248"/>
        <dbReference type="Rhea" id="RHEA-COMP:14527"/>
        <dbReference type="Rhea" id="RHEA-COMP:17342"/>
        <dbReference type="ChEBI" id="CHEBI:33019"/>
        <dbReference type="ChEBI" id="CHEBI:61557"/>
        <dbReference type="ChEBI" id="CHEBI:140395"/>
        <dbReference type="EC" id="2.7.7.48"/>
    </reaction>
</comment>
<organism evidence="3 4">
    <name type="scientific">Antrodiella citrinella</name>
    <dbReference type="NCBI Taxonomy" id="2447956"/>
    <lineage>
        <taxon>Eukaryota</taxon>
        <taxon>Fungi</taxon>
        <taxon>Dikarya</taxon>
        <taxon>Basidiomycota</taxon>
        <taxon>Agaricomycotina</taxon>
        <taxon>Agaricomycetes</taxon>
        <taxon>Polyporales</taxon>
        <taxon>Steccherinaceae</taxon>
        <taxon>Antrodiella</taxon>
    </lineage>
</organism>
<evidence type="ECO:0000256" key="1">
    <source>
        <dbReference type="RuleBase" id="RU363098"/>
    </source>
</evidence>
<dbReference type="GO" id="GO:0030422">
    <property type="term" value="P:siRNA processing"/>
    <property type="evidence" value="ECO:0007669"/>
    <property type="project" value="TreeGrafter"/>
</dbReference>
<protein>
    <recommendedName>
        <fullName evidence="1">RNA-dependent RNA polymerase</fullName>
        <ecNumber evidence="1">2.7.7.48</ecNumber>
    </recommendedName>
</protein>
<evidence type="ECO:0000259" key="2">
    <source>
        <dbReference type="Pfam" id="PF05183"/>
    </source>
</evidence>
<keyword evidence="4" id="KW-1185">Reference proteome</keyword>
<dbReference type="GO" id="GO:0003968">
    <property type="term" value="F:RNA-directed RNA polymerase activity"/>
    <property type="evidence" value="ECO:0007669"/>
    <property type="project" value="UniProtKB-KW"/>
</dbReference>
<gene>
    <name evidence="3" type="ORF">EUX98_g3831</name>
</gene>
<comment type="similarity">
    <text evidence="1">Belongs to the RdRP family.</text>
</comment>
<evidence type="ECO:0000313" key="4">
    <source>
        <dbReference type="Proteomes" id="UP000308730"/>
    </source>
</evidence>
<evidence type="ECO:0000313" key="3">
    <source>
        <dbReference type="EMBL" id="THH30362.1"/>
    </source>
</evidence>
<dbReference type="GO" id="GO:0031380">
    <property type="term" value="C:nuclear RNA-directed RNA polymerase complex"/>
    <property type="evidence" value="ECO:0007669"/>
    <property type="project" value="TreeGrafter"/>
</dbReference>
<dbReference type="InterPro" id="IPR057596">
    <property type="entry name" value="RDRP_core"/>
</dbReference>
<dbReference type="EMBL" id="SGPM01000084">
    <property type="protein sequence ID" value="THH30362.1"/>
    <property type="molecule type" value="Genomic_DNA"/>
</dbReference>
<dbReference type="InterPro" id="IPR007855">
    <property type="entry name" value="RDRP"/>
</dbReference>
<dbReference type="GO" id="GO:0003723">
    <property type="term" value="F:RNA binding"/>
    <property type="evidence" value="ECO:0007669"/>
    <property type="project" value="UniProtKB-KW"/>
</dbReference>
<proteinExistence type="inferred from homology"/>
<keyword evidence="1" id="KW-0548">Nucleotidyltransferase</keyword>
<dbReference type="AlphaFoldDB" id="A0A4S4MVK2"/>
<comment type="caution">
    <text evidence="3">The sequence shown here is derived from an EMBL/GenBank/DDBJ whole genome shotgun (WGS) entry which is preliminary data.</text>
</comment>
<sequence>MEIFMENISVTATSALIKNAVAHIIHSSDYSNFSTGPPLNLDVDILPRARNDGSRVGRLTLPSTEVGQYFLTEYGGLYPRKDITIGSRRIRFNKSERRADAKRLAHIRRYPYNPVAGEDSAAVSPDAESHHVAVSALQFGWECRDNVFSIEWEIHCGDSGRLTLDQSRRELRIQVPESPETENSRIIAIRASQITWASAGIDNEVPVINITLDYAPMFLSQKPENAEKGGAILVGGIERESGEVTSVAGGVPPREEGKLGEAPAPAVADAASDPVLYATPGGSRGASLPVTITGAESVAVTESATQPGQIETRDTAASESSSIFRLDSEDLEFDVALAVKFVEDFMRSKKHGSNGVPSRRRHNTLDSAHARVVAYTSHAMRLVCQHHDDLSAFRKLCHAIHVGVDDSFLYPAVRRGLFSEDVQGQYEDWVCQLAWPVAFQVEALTRNLLFDLREVMIFRDVVNDMSRSPRKGTVYTATFLRYLATQAKNLWSDEGTLGNIDDATHLVEHLLSDCVRKFSPLAPQTFPDNFQCLHVIVTPTAIRMEGPYPERSNRVIRLFQANADSFLRVSFVDENGLAYSFDRLDIAGRHFDFLAYSQSALKEHAVWFVKPFEGPDGNIVTAAPIIGGLGTFDHVQSDPGLIYCPARYGARISQAFTATDASIIIDPGEIVFIDDIYDRQKEWCFTDGVGTVSRDLAQDIWGALNKKQKHRNLKPCPSAFQIRFMGSKGVVSIDDTLTGRVICLRPSMIKFEAPNSREIEVARAFDRSSPFYLNRPLIMVLEGLDVPFETIQALQDHAVASVRGSTESLPHAARFMETYGLGASYQLPSVMLSLSLLGLDSVLQDPFSDDMMTFAIYHVLRELKHHARILVPNAWNLLGIADTSGYLQEGQILAHVRTQQNESIYLEGPTMVSRSPIIHRGDVQIAHAIGKPPADSPFSSETFPHCVVFSTKVDYPKTGQPVALDKLPFPDIKKKPDWDAPETMDAADENEYYQSTSYIGRLYRRIDLRVPTLPTAKRARRQQFAEMTVDKILQAFKNDDQDDEEGGDPIRNTLERHVRDTCSIELELGQHDDDLVREIGGLFSVYRSRLQSICADNTLSRHRWAMLSEEEAVMGIIVAKCSQPRRRQGLISKLREQTAALVGSVRHQLEGERGPERSLERAWVALRISLLVDQGYFGAKSFGWLALREVFNAITVINGKD</sequence>
<dbReference type="EC" id="2.7.7.48" evidence="1"/>
<dbReference type="PANTHER" id="PTHR23079">
    <property type="entry name" value="RNA-DEPENDENT RNA POLYMERASE"/>
    <property type="match status" value="1"/>
</dbReference>
<dbReference type="OrthoDB" id="6513042at2759"/>
<dbReference type="Pfam" id="PF05183">
    <property type="entry name" value="RdRP"/>
    <property type="match status" value="1"/>
</dbReference>
<keyword evidence="1" id="KW-0696">RNA-directed RNA polymerase</keyword>
<accession>A0A4S4MVK2</accession>
<name>A0A4S4MVK2_9APHY</name>
<dbReference type="Proteomes" id="UP000308730">
    <property type="component" value="Unassembled WGS sequence"/>
</dbReference>
<dbReference type="PANTHER" id="PTHR23079:SF55">
    <property type="entry name" value="RNA-DIRECTED RNA POLYMERASE"/>
    <property type="match status" value="1"/>
</dbReference>
<keyword evidence="1" id="KW-0694">RNA-binding</keyword>